<feature type="compositionally biased region" description="Basic residues" evidence="1">
    <location>
        <begin position="74"/>
        <end position="83"/>
    </location>
</feature>
<evidence type="ECO:0000256" key="1">
    <source>
        <dbReference type="SAM" id="MobiDB-lite"/>
    </source>
</evidence>
<name>A0A6J4UBN6_9BACT</name>
<evidence type="ECO:0000313" key="2">
    <source>
        <dbReference type="EMBL" id="CAA9546042.1"/>
    </source>
</evidence>
<feature type="region of interest" description="Disordered" evidence="1">
    <location>
        <begin position="1"/>
        <end position="207"/>
    </location>
</feature>
<accession>A0A6J4UBN6</accession>
<gene>
    <name evidence="2" type="ORF">AVDCRST_MAG19-248</name>
</gene>
<feature type="compositionally biased region" description="Basic and acidic residues" evidence="1">
    <location>
        <begin position="127"/>
        <end position="137"/>
    </location>
</feature>
<feature type="compositionally biased region" description="Gly residues" evidence="1">
    <location>
        <begin position="186"/>
        <end position="199"/>
    </location>
</feature>
<protein>
    <submittedName>
        <fullName evidence="2">Uncharacterized protein</fullName>
    </submittedName>
</protein>
<organism evidence="2">
    <name type="scientific">uncultured Thermomicrobiales bacterium</name>
    <dbReference type="NCBI Taxonomy" id="1645740"/>
    <lineage>
        <taxon>Bacteria</taxon>
        <taxon>Pseudomonadati</taxon>
        <taxon>Thermomicrobiota</taxon>
        <taxon>Thermomicrobia</taxon>
        <taxon>Thermomicrobiales</taxon>
        <taxon>environmental samples</taxon>
    </lineage>
</organism>
<feature type="compositionally biased region" description="Low complexity" evidence="1">
    <location>
        <begin position="167"/>
        <end position="185"/>
    </location>
</feature>
<sequence length="207" mass="21239">APLAHAGRRAARALARRARRGPGGRSGRDPDGRSGRGHRCYLPEPRLRLAPGVGRGGLAGRGGGAAGRLGPAPARHRPRRGRRVGNLLGLPGPRRRRGPLHRPTDRLPPDAAGHHGRPGDPGAGGRRCADQGRDGLRLHRPGRAHLADAGVRGVPRARARRGGAGGRLLCPRRQLSRAPAGPRSPAGGGRAAGGGGGGDAGRHPRAL</sequence>
<feature type="non-terminal residue" evidence="2">
    <location>
        <position position="1"/>
    </location>
</feature>
<reference evidence="2" key="1">
    <citation type="submission" date="2020-02" db="EMBL/GenBank/DDBJ databases">
        <authorList>
            <person name="Meier V. D."/>
        </authorList>
    </citation>
    <scope>NUCLEOTIDE SEQUENCE</scope>
    <source>
        <strain evidence="2">AVDCRST_MAG19</strain>
    </source>
</reference>
<dbReference type="AlphaFoldDB" id="A0A6J4UBN6"/>
<dbReference type="EMBL" id="CADCWL010000016">
    <property type="protein sequence ID" value="CAA9546042.1"/>
    <property type="molecule type" value="Genomic_DNA"/>
</dbReference>
<feature type="compositionally biased region" description="Gly residues" evidence="1">
    <location>
        <begin position="53"/>
        <end position="67"/>
    </location>
</feature>
<feature type="compositionally biased region" description="Basic residues" evidence="1">
    <location>
        <begin position="1"/>
        <end position="22"/>
    </location>
</feature>
<proteinExistence type="predicted"/>
<feature type="non-terminal residue" evidence="2">
    <location>
        <position position="207"/>
    </location>
</feature>